<dbReference type="OrthoDB" id="5363656at2"/>
<evidence type="ECO:0000313" key="7">
    <source>
        <dbReference type="Proteomes" id="UP000069632"/>
    </source>
</evidence>
<sequence length="198" mass="22403">MKKFILPLLALFAFVGCSIKPNLNEGIIKTSEPIFINSASKNNKTYVKFTNTSNVDSNLTSALSLELSQNGYEVVGDEKLASIIINGNLNYFRRTYIKDPDPFASFGFGFSRGRWGSGVGVGFPFGYYDDDYDSRTNSYIYDAQLSLQIRINDGKKTDSYKTNLDYQSNKNINSISTMTDIFNHKIAKQILYYLKSYQ</sequence>
<keyword evidence="7" id="KW-1185">Reference proteome</keyword>
<dbReference type="Proteomes" id="UP000069632">
    <property type="component" value="Unassembled WGS sequence"/>
</dbReference>
<evidence type="ECO:0000256" key="5">
    <source>
        <dbReference type="ARBA" id="ARBA00023288"/>
    </source>
</evidence>
<evidence type="ECO:0000256" key="1">
    <source>
        <dbReference type="ARBA" id="ARBA00004459"/>
    </source>
</evidence>
<keyword evidence="3" id="KW-0472">Membrane</keyword>
<proteinExistence type="predicted"/>
<evidence type="ECO:0000313" key="6">
    <source>
        <dbReference type="EMBL" id="CZE46818.1"/>
    </source>
</evidence>
<keyword evidence="4" id="KW-0564">Palmitate</keyword>
<accession>A0A128E9W1</accession>
<dbReference type="PROSITE" id="PS51257">
    <property type="entry name" value="PROKAR_LIPOPROTEIN"/>
    <property type="match status" value="1"/>
</dbReference>
<dbReference type="Pfam" id="PF05818">
    <property type="entry name" value="TraT"/>
    <property type="match status" value="1"/>
</dbReference>
<evidence type="ECO:0000256" key="2">
    <source>
        <dbReference type="ARBA" id="ARBA00022729"/>
    </source>
</evidence>
<protein>
    <submittedName>
        <fullName evidence="6">Enterobacterial TraT complement resistance protein</fullName>
    </submittedName>
</protein>
<keyword evidence="5" id="KW-0449">Lipoprotein</keyword>
<dbReference type="InterPro" id="IPR008874">
    <property type="entry name" value="TraT_complement-R"/>
</dbReference>
<dbReference type="RefSeq" id="WP_075493090.1">
    <property type="nucleotide sequence ID" value="NZ_CP053844.1"/>
</dbReference>
<dbReference type="AlphaFoldDB" id="A0A128E9W1"/>
<dbReference type="EMBL" id="FIZP01000001">
    <property type="protein sequence ID" value="CZE46818.1"/>
    <property type="molecule type" value="Genomic_DNA"/>
</dbReference>
<dbReference type="GO" id="GO:0009279">
    <property type="term" value="C:cell outer membrane"/>
    <property type="evidence" value="ECO:0007669"/>
    <property type="project" value="UniProtKB-SubCell"/>
</dbReference>
<comment type="subcellular location">
    <subcellularLocation>
        <location evidence="1">Cell outer membrane</location>
        <topology evidence="1">Lipid-anchor</topology>
    </subcellularLocation>
</comment>
<reference evidence="6 7" key="1">
    <citation type="submission" date="2016-02" db="EMBL/GenBank/DDBJ databases">
        <authorList>
            <consortium name="Pathogen Informatics"/>
        </authorList>
    </citation>
    <scope>NUCLEOTIDE SEQUENCE [LARGE SCALE GENOMIC DNA]</scope>
    <source>
        <strain evidence="6 7">RC20</strain>
    </source>
</reference>
<organism evidence="6 7">
    <name type="scientific">Campylobacter geochelonis</name>
    <dbReference type="NCBI Taxonomy" id="1780362"/>
    <lineage>
        <taxon>Bacteria</taxon>
        <taxon>Pseudomonadati</taxon>
        <taxon>Campylobacterota</taxon>
        <taxon>Epsilonproteobacteria</taxon>
        <taxon>Campylobacterales</taxon>
        <taxon>Campylobacteraceae</taxon>
        <taxon>Campylobacter</taxon>
    </lineage>
</organism>
<name>A0A128E9W1_9BACT</name>
<evidence type="ECO:0000256" key="3">
    <source>
        <dbReference type="ARBA" id="ARBA00023136"/>
    </source>
</evidence>
<evidence type="ECO:0000256" key="4">
    <source>
        <dbReference type="ARBA" id="ARBA00023139"/>
    </source>
</evidence>
<gene>
    <name evidence="6" type="ORF">ERS672216_00572</name>
</gene>
<keyword evidence="2" id="KW-0732">Signal</keyword>